<dbReference type="Pfam" id="PF02873">
    <property type="entry name" value="MurB_C"/>
    <property type="match status" value="1"/>
</dbReference>
<dbReference type="PANTHER" id="PTHR21071:SF4">
    <property type="entry name" value="UDP-N-ACETYLENOLPYRUVOYLGLUCOSAMINE REDUCTASE"/>
    <property type="match status" value="1"/>
</dbReference>
<organism evidence="18">
    <name type="scientific">candidate division WS2 bacterium ADurb.Bin280</name>
    <dbReference type="NCBI Taxonomy" id="1852829"/>
    <lineage>
        <taxon>Bacteria</taxon>
        <taxon>candidate division WS2</taxon>
    </lineage>
</organism>
<feature type="active site" description="Proton donor" evidence="16">
    <location>
        <position position="224"/>
    </location>
</feature>
<keyword evidence="5 16" id="KW-0963">Cytoplasm</keyword>
<comment type="function">
    <text evidence="2 16">Cell wall formation.</text>
</comment>
<evidence type="ECO:0000259" key="17">
    <source>
        <dbReference type="PROSITE" id="PS51387"/>
    </source>
</evidence>
<dbReference type="InterPro" id="IPR003170">
    <property type="entry name" value="MurB"/>
</dbReference>
<evidence type="ECO:0000256" key="14">
    <source>
        <dbReference type="ARBA" id="ARBA00023316"/>
    </source>
</evidence>
<dbReference type="HAMAP" id="MF_00037">
    <property type="entry name" value="MurB"/>
    <property type="match status" value="1"/>
</dbReference>
<feature type="active site" evidence="16">
    <location>
        <position position="170"/>
    </location>
</feature>
<comment type="subcellular location">
    <subcellularLocation>
        <location evidence="3 16">Cytoplasm</location>
    </subcellularLocation>
</comment>
<comment type="pathway">
    <text evidence="4 16">Cell wall biogenesis; peptidoglycan biosynthesis.</text>
</comment>
<dbReference type="Gene3D" id="3.30.43.10">
    <property type="entry name" value="Uridine Diphospho-n-acetylenolpyruvylglucosamine Reductase, domain 2"/>
    <property type="match status" value="1"/>
</dbReference>
<evidence type="ECO:0000256" key="7">
    <source>
        <dbReference type="ARBA" id="ARBA00022630"/>
    </source>
</evidence>
<evidence type="ECO:0000256" key="3">
    <source>
        <dbReference type="ARBA" id="ARBA00004496"/>
    </source>
</evidence>
<feature type="active site" evidence="16">
    <location>
        <position position="305"/>
    </location>
</feature>
<dbReference type="EC" id="1.3.1.98" evidence="16"/>
<dbReference type="GO" id="GO:0008762">
    <property type="term" value="F:UDP-N-acetylmuramate dehydrogenase activity"/>
    <property type="evidence" value="ECO:0007669"/>
    <property type="project" value="UniProtKB-UniRule"/>
</dbReference>
<comment type="catalytic activity">
    <reaction evidence="15 16">
        <text>UDP-N-acetyl-alpha-D-muramate + NADP(+) = UDP-N-acetyl-3-O-(1-carboxyvinyl)-alpha-D-glucosamine + NADPH + H(+)</text>
        <dbReference type="Rhea" id="RHEA:12248"/>
        <dbReference type="ChEBI" id="CHEBI:15378"/>
        <dbReference type="ChEBI" id="CHEBI:57783"/>
        <dbReference type="ChEBI" id="CHEBI:58349"/>
        <dbReference type="ChEBI" id="CHEBI:68483"/>
        <dbReference type="ChEBI" id="CHEBI:70757"/>
        <dbReference type="EC" id="1.3.1.98"/>
    </reaction>
</comment>
<sequence length="318" mass="34749">MIEKKFNLCGIDITPALPLSEICSMGVGGNSLYLSRVKTLDQLMKAVEICESSDLEYKVIGGGTNIIASDSGFSGVIIKNETSQITIDSARGRVIADSGVFLSNLIVQCASQGLGGLDPLYGIPGTVGGALINNAGSHGVAISDFARSFTLMDKEGPKTYKVEYLEPSYRKTKLKFVKKKPREVVLSVIFQFNSRKQEEVMSDLKKYKTIRQERQPLGIKTSGSIFSNPSGTDKATDDKSKNLSAGFLLESSGAKRLSVGGARVSKKHANWIENFNHATASDVRKLIDLMRESVNEKYNIILKEEVEYIGDWDLSSDE</sequence>
<dbReference type="GO" id="GO:0009252">
    <property type="term" value="P:peptidoglycan biosynthetic process"/>
    <property type="evidence" value="ECO:0007669"/>
    <property type="project" value="UniProtKB-UniRule"/>
</dbReference>
<dbReference type="Gene3D" id="3.90.78.10">
    <property type="entry name" value="UDP-N-acetylenolpyruvoylglucosamine reductase, C-terminal domain"/>
    <property type="match status" value="1"/>
</dbReference>
<feature type="domain" description="FAD-binding PCMH-type" evidence="17">
    <location>
        <begin position="25"/>
        <end position="195"/>
    </location>
</feature>
<comment type="cofactor">
    <cofactor evidence="1 16">
        <name>FAD</name>
        <dbReference type="ChEBI" id="CHEBI:57692"/>
    </cofactor>
</comment>
<evidence type="ECO:0000256" key="5">
    <source>
        <dbReference type="ARBA" id="ARBA00022490"/>
    </source>
</evidence>
<evidence type="ECO:0000256" key="4">
    <source>
        <dbReference type="ARBA" id="ARBA00004752"/>
    </source>
</evidence>
<dbReference type="GO" id="GO:0051301">
    <property type="term" value="P:cell division"/>
    <property type="evidence" value="ECO:0007669"/>
    <property type="project" value="UniProtKB-KW"/>
</dbReference>
<keyword evidence="11 16" id="KW-0573">Peptidoglycan synthesis</keyword>
<dbReference type="UniPathway" id="UPA00219"/>
<keyword evidence="12 16" id="KW-0560">Oxidoreductase</keyword>
<dbReference type="GO" id="GO:0071555">
    <property type="term" value="P:cell wall organization"/>
    <property type="evidence" value="ECO:0007669"/>
    <property type="project" value="UniProtKB-KW"/>
</dbReference>
<dbReference type="NCBIfam" id="TIGR00179">
    <property type="entry name" value="murB"/>
    <property type="match status" value="1"/>
</dbReference>
<dbReference type="InterPro" id="IPR016167">
    <property type="entry name" value="FAD-bd_PCMH_sub1"/>
</dbReference>
<keyword evidence="10 16" id="KW-0133">Cell shape</keyword>
<dbReference type="InterPro" id="IPR016166">
    <property type="entry name" value="FAD-bd_PCMH"/>
</dbReference>
<reference evidence="18" key="1">
    <citation type="submission" date="2017-02" db="EMBL/GenBank/DDBJ databases">
        <title>Delving into the versatile metabolic prowess of the omnipresent phylum Bacteroidetes.</title>
        <authorList>
            <person name="Nobu M.K."/>
            <person name="Mei R."/>
            <person name="Narihiro T."/>
            <person name="Kuroda K."/>
            <person name="Liu W.-T."/>
        </authorList>
    </citation>
    <scope>NUCLEOTIDE SEQUENCE</scope>
    <source>
        <strain evidence="18">ADurb.Bin280</strain>
    </source>
</reference>
<evidence type="ECO:0000256" key="2">
    <source>
        <dbReference type="ARBA" id="ARBA00003921"/>
    </source>
</evidence>
<name>A0A1V5SG04_9BACT</name>
<evidence type="ECO:0000256" key="12">
    <source>
        <dbReference type="ARBA" id="ARBA00023002"/>
    </source>
</evidence>
<evidence type="ECO:0000256" key="10">
    <source>
        <dbReference type="ARBA" id="ARBA00022960"/>
    </source>
</evidence>
<dbReference type="InterPro" id="IPR016169">
    <property type="entry name" value="FAD-bd_PCMH_sub2"/>
</dbReference>
<dbReference type="GO" id="GO:0005829">
    <property type="term" value="C:cytosol"/>
    <property type="evidence" value="ECO:0007669"/>
    <property type="project" value="TreeGrafter"/>
</dbReference>
<dbReference type="GO" id="GO:0008360">
    <property type="term" value="P:regulation of cell shape"/>
    <property type="evidence" value="ECO:0007669"/>
    <property type="project" value="UniProtKB-KW"/>
</dbReference>
<evidence type="ECO:0000313" key="18">
    <source>
        <dbReference type="EMBL" id="OQA53121.1"/>
    </source>
</evidence>
<accession>A0A1V5SG04</accession>
<protein>
    <recommendedName>
        <fullName evidence="16">UDP-N-acetylenolpyruvoylglucosamine reductase</fullName>
        <ecNumber evidence="16">1.3.1.98</ecNumber>
    </recommendedName>
    <alternativeName>
        <fullName evidence="16">UDP-N-acetylmuramate dehydrogenase</fullName>
    </alternativeName>
</protein>
<dbReference type="SUPFAM" id="SSF56176">
    <property type="entry name" value="FAD-binding/transporter-associated domain-like"/>
    <property type="match status" value="1"/>
</dbReference>
<evidence type="ECO:0000256" key="6">
    <source>
        <dbReference type="ARBA" id="ARBA00022618"/>
    </source>
</evidence>
<proteinExistence type="inferred from homology"/>
<gene>
    <name evidence="16 18" type="primary">murB</name>
    <name evidence="18" type="ORF">BWY43_00194</name>
</gene>
<dbReference type="Proteomes" id="UP000485367">
    <property type="component" value="Unassembled WGS sequence"/>
</dbReference>
<evidence type="ECO:0000256" key="11">
    <source>
        <dbReference type="ARBA" id="ARBA00022984"/>
    </source>
</evidence>
<dbReference type="SUPFAM" id="SSF56194">
    <property type="entry name" value="Uridine diphospho-N-Acetylenolpyruvylglucosamine reductase, MurB, C-terminal domain"/>
    <property type="match status" value="1"/>
</dbReference>
<evidence type="ECO:0000256" key="9">
    <source>
        <dbReference type="ARBA" id="ARBA00022857"/>
    </source>
</evidence>
<evidence type="ECO:0000256" key="15">
    <source>
        <dbReference type="ARBA" id="ARBA00048914"/>
    </source>
</evidence>
<evidence type="ECO:0000256" key="1">
    <source>
        <dbReference type="ARBA" id="ARBA00001974"/>
    </source>
</evidence>
<keyword evidence="14 16" id="KW-0961">Cell wall biogenesis/degradation</keyword>
<dbReference type="InterPro" id="IPR036318">
    <property type="entry name" value="FAD-bd_PCMH-like_sf"/>
</dbReference>
<keyword evidence="7 16" id="KW-0285">Flavoprotein</keyword>
<dbReference type="InterPro" id="IPR036635">
    <property type="entry name" value="MurB_C_sf"/>
</dbReference>
<keyword evidence="8 16" id="KW-0274">FAD</keyword>
<dbReference type="Gene3D" id="3.30.465.10">
    <property type="match status" value="1"/>
</dbReference>
<evidence type="ECO:0000256" key="16">
    <source>
        <dbReference type="HAMAP-Rule" id="MF_00037"/>
    </source>
</evidence>
<dbReference type="InterPro" id="IPR011601">
    <property type="entry name" value="MurB_C"/>
</dbReference>
<dbReference type="PANTHER" id="PTHR21071">
    <property type="entry name" value="UDP-N-ACETYLENOLPYRUVOYLGLUCOSAMINE REDUCTASE"/>
    <property type="match status" value="1"/>
</dbReference>
<evidence type="ECO:0000256" key="13">
    <source>
        <dbReference type="ARBA" id="ARBA00023306"/>
    </source>
</evidence>
<keyword evidence="6 16" id="KW-0132">Cell division</keyword>
<dbReference type="AlphaFoldDB" id="A0A1V5SG04"/>
<comment type="similarity">
    <text evidence="16">Belongs to the MurB family.</text>
</comment>
<keyword evidence="9 16" id="KW-0521">NADP</keyword>
<dbReference type="PROSITE" id="PS51387">
    <property type="entry name" value="FAD_PCMH"/>
    <property type="match status" value="1"/>
</dbReference>
<evidence type="ECO:0000256" key="8">
    <source>
        <dbReference type="ARBA" id="ARBA00022827"/>
    </source>
</evidence>
<dbReference type="GO" id="GO:0071949">
    <property type="term" value="F:FAD binding"/>
    <property type="evidence" value="ECO:0007669"/>
    <property type="project" value="InterPro"/>
</dbReference>
<comment type="caution">
    <text evidence="18">The sequence shown here is derived from an EMBL/GenBank/DDBJ whole genome shotgun (WGS) entry which is preliminary data.</text>
</comment>
<dbReference type="EMBL" id="MWBO01000010">
    <property type="protein sequence ID" value="OQA53121.1"/>
    <property type="molecule type" value="Genomic_DNA"/>
</dbReference>
<keyword evidence="13 16" id="KW-0131">Cell cycle</keyword>
<dbReference type="InterPro" id="IPR006094">
    <property type="entry name" value="Oxid_FAD_bind_N"/>
</dbReference>
<dbReference type="Pfam" id="PF01565">
    <property type="entry name" value="FAD_binding_4"/>
    <property type="match status" value="1"/>
</dbReference>